<keyword evidence="5 9" id="KW-0812">Transmembrane</keyword>
<evidence type="ECO:0000313" key="12">
    <source>
        <dbReference type="Proteomes" id="UP000177159"/>
    </source>
</evidence>
<keyword evidence="7 9" id="KW-0472">Membrane</keyword>
<evidence type="ECO:0000256" key="8">
    <source>
        <dbReference type="ARBA" id="ARBA00038152"/>
    </source>
</evidence>
<keyword evidence="2" id="KW-1003">Cell membrane</keyword>
<dbReference type="AlphaFoldDB" id="A0A1F7H084"/>
<feature type="domain" description="Glycosyltransferase 2-like" evidence="10">
    <location>
        <begin position="4"/>
        <end position="164"/>
    </location>
</feature>
<dbReference type="Proteomes" id="UP000177159">
    <property type="component" value="Unassembled WGS sequence"/>
</dbReference>
<comment type="caution">
    <text evidence="11">The sequence shown here is derived from an EMBL/GenBank/DDBJ whole genome shotgun (WGS) entry which is preliminary data.</text>
</comment>
<evidence type="ECO:0000256" key="7">
    <source>
        <dbReference type="ARBA" id="ARBA00023136"/>
    </source>
</evidence>
<evidence type="ECO:0000256" key="9">
    <source>
        <dbReference type="SAM" id="Phobius"/>
    </source>
</evidence>
<evidence type="ECO:0000256" key="2">
    <source>
        <dbReference type="ARBA" id="ARBA00022475"/>
    </source>
</evidence>
<protein>
    <submittedName>
        <fullName evidence="11">Glycosyl transferase</fullName>
    </submittedName>
</protein>
<organism evidence="11 12">
    <name type="scientific">Candidatus Roizmanbacteria bacterium RIFCSPHIGHO2_02_FULL_37_24</name>
    <dbReference type="NCBI Taxonomy" id="1802037"/>
    <lineage>
        <taxon>Bacteria</taxon>
        <taxon>Candidatus Roizmaniibacteriota</taxon>
    </lineage>
</organism>
<sequence>MKYSIIIPVYNEESIIQELYDRTSKVMQQLKSTYELIFVNDGSSDNSPHALVLLHNQDHNVKVINFSRNFGHQVAVNAGMRYSTGEFIAIIDADLQDPPEELPRFFKKLSDGYDVVYGIRKKRKESLLKKSAYSFFYRLLKAITFIDIPVDSGDFSVMNRKVVDAINLLPERNRFIRGLRSWIGMKQIGLEYERDRRYGGKSKYNPRKLFKLAFDGIFSFSYVPLEMIFYLGLIGLATSAFGALAVVYFKFFTEAYKAVPGFATTTLLIIFIGGLNLFSIGILGEYLRRVYDEVKQRPEYIVESTIGF</sequence>
<dbReference type="InterPro" id="IPR001173">
    <property type="entry name" value="Glyco_trans_2-like"/>
</dbReference>
<keyword evidence="4 11" id="KW-0808">Transferase</keyword>
<dbReference type="PANTHER" id="PTHR48090:SF1">
    <property type="entry name" value="PROPHAGE BACTOPRENOL GLUCOSYL TRANSFERASE HOMOLOG"/>
    <property type="match status" value="1"/>
</dbReference>
<feature type="transmembrane region" description="Helical" evidence="9">
    <location>
        <begin position="228"/>
        <end position="249"/>
    </location>
</feature>
<dbReference type="FunFam" id="3.90.550.10:FF:000079">
    <property type="entry name" value="Probable glycosyl transferase"/>
    <property type="match status" value="1"/>
</dbReference>
<comment type="similarity">
    <text evidence="8">Belongs to the glycosyltransferase 2 family. GtrB subfamily.</text>
</comment>
<dbReference type="InterPro" id="IPR029044">
    <property type="entry name" value="Nucleotide-diphossugar_trans"/>
</dbReference>
<dbReference type="PANTHER" id="PTHR48090">
    <property type="entry name" value="UNDECAPRENYL-PHOSPHATE 4-DEOXY-4-FORMAMIDO-L-ARABINOSE TRANSFERASE-RELATED"/>
    <property type="match status" value="1"/>
</dbReference>
<dbReference type="Pfam" id="PF00535">
    <property type="entry name" value="Glycos_transf_2"/>
    <property type="match status" value="1"/>
</dbReference>
<evidence type="ECO:0000256" key="6">
    <source>
        <dbReference type="ARBA" id="ARBA00022989"/>
    </source>
</evidence>
<evidence type="ECO:0000256" key="3">
    <source>
        <dbReference type="ARBA" id="ARBA00022676"/>
    </source>
</evidence>
<accession>A0A1F7H084</accession>
<evidence type="ECO:0000256" key="4">
    <source>
        <dbReference type="ARBA" id="ARBA00022679"/>
    </source>
</evidence>
<dbReference type="GO" id="GO:0005886">
    <property type="term" value="C:plasma membrane"/>
    <property type="evidence" value="ECO:0007669"/>
    <property type="project" value="UniProtKB-SubCell"/>
</dbReference>
<evidence type="ECO:0000256" key="1">
    <source>
        <dbReference type="ARBA" id="ARBA00004651"/>
    </source>
</evidence>
<gene>
    <name evidence="11" type="ORF">A3C24_00665</name>
</gene>
<name>A0A1F7H084_9BACT</name>
<proteinExistence type="inferred from homology"/>
<dbReference type="Gene3D" id="3.90.550.10">
    <property type="entry name" value="Spore Coat Polysaccharide Biosynthesis Protein SpsA, Chain A"/>
    <property type="match status" value="1"/>
</dbReference>
<evidence type="ECO:0000256" key="5">
    <source>
        <dbReference type="ARBA" id="ARBA00022692"/>
    </source>
</evidence>
<dbReference type="EMBL" id="MFZM01000001">
    <property type="protein sequence ID" value="OGK24800.1"/>
    <property type="molecule type" value="Genomic_DNA"/>
</dbReference>
<keyword evidence="3" id="KW-0328">Glycosyltransferase</keyword>
<dbReference type="SUPFAM" id="SSF53448">
    <property type="entry name" value="Nucleotide-diphospho-sugar transferases"/>
    <property type="match status" value="1"/>
</dbReference>
<reference evidence="11 12" key="1">
    <citation type="journal article" date="2016" name="Nat. Commun.">
        <title>Thousands of microbial genomes shed light on interconnected biogeochemical processes in an aquifer system.</title>
        <authorList>
            <person name="Anantharaman K."/>
            <person name="Brown C.T."/>
            <person name="Hug L.A."/>
            <person name="Sharon I."/>
            <person name="Castelle C.J."/>
            <person name="Probst A.J."/>
            <person name="Thomas B.C."/>
            <person name="Singh A."/>
            <person name="Wilkins M.J."/>
            <person name="Karaoz U."/>
            <person name="Brodie E.L."/>
            <person name="Williams K.H."/>
            <person name="Hubbard S.S."/>
            <person name="Banfield J.F."/>
        </authorList>
    </citation>
    <scope>NUCLEOTIDE SEQUENCE [LARGE SCALE GENOMIC DNA]</scope>
</reference>
<keyword evidence="6 9" id="KW-1133">Transmembrane helix</keyword>
<dbReference type="InterPro" id="IPR050256">
    <property type="entry name" value="Glycosyltransferase_2"/>
</dbReference>
<dbReference type="GO" id="GO:0016757">
    <property type="term" value="F:glycosyltransferase activity"/>
    <property type="evidence" value="ECO:0007669"/>
    <property type="project" value="UniProtKB-KW"/>
</dbReference>
<feature type="transmembrane region" description="Helical" evidence="9">
    <location>
        <begin position="261"/>
        <end position="287"/>
    </location>
</feature>
<comment type="subcellular location">
    <subcellularLocation>
        <location evidence="1">Cell membrane</location>
        <topology evidence="1">Multi-pass membrane protein</topology>
    </subcellularLocation>
</comment>
<evidence type="ECO:0000313" key="11">
    <source>
        <dbReference type="EMBL" id="OGK24800.1"/>
    </source>
</evidence>
<dbReference type="CDD" id="cd04187">
    <property type="entry name" value="DPM1_like_bac"/>
    <property type="match status" value="1"/>
</dbReference>
<evidence type="ECO:0000259" key="10">
    <source>
        <dbReference type="Pfam" id="PF00535"/>
    </source>
</evidence>